<keyword evidence="1" id="KW-1133">Transmembrane helix</keyword>
<evidence type="ECO:0000256" key="1">
    <source>
        <dbReference type="SAM" id="Phobius"/>
    </source>
</evidence>
<dbReference type="PANTHER" id="PTHR37361">
    <property type="entry name" value="FIBRONECTIN TYPE III DOMAIN-CONTAINING PROTEIN 9"/>
    <property type="match status" value="1"/>
</dbReference>
<dbReference type="OrthoDB" id="9406011at2759"/>
<feature type="transmembrane region" description="Helical" evidence="1">
    <location>
        <begin position="109"/>
        <end position="141"/>
    </location>
</feature>
<reference evidence="2 3" key="1">
    <citation type="journal article" date="2019" name="PLoS ONE">
        <title>Genomic analyses reveal an absence of contemporary introgressive admixture between fin whales and blue whales, despite known hybrids.</title>
        <authorList>
            <person name="Westbury M.V."/>
            <person name="Petersen B."/>
            <person name="Lorenzen E.D."/>
        </authorList>
    </citation>
    <scope>NUCLEOTIDE SEQUENCE [LARGE SCALE GENOMIC DNA]</scope>
    <source>
        <strain evidence="2">FinWhale-01</strain>
    </source>
</reference>
<name>A0A6A1QDF5_BALPH</name>
<evidence type="ECO:0008006" key="4">
    <source>
        <dbReference type="Google" id="ProtNLM"/>
    </source>
</evidence>
<proteinExistence type="predicted"/>
<dbReference type="EMBL" id="SGJD01000609">
    <property type="protein sequence ID" value="KAB0404356.1"/>
    <property type="molecule type" value="Genomic_DNA"/>
</dbReference>
<dbReference type="SUPFAM" id="SSF49265">
    <property type="entry name" value="Fibronectin type III"/>
    <property type="match status" value="1"/>
</dbReference>
<keyword evidence="1" id="KW-0472">Membrane</keyword>
<dbReference type="InterPro" id="IPR013783">
    <property type="entry name" value="Ig-like_fold"/>
</dbReference>
<dbReference type="Proteomes" id="UP000437017">
    <property type="component" value="Unassembled WGS sequence"/>
</dbReference>
<dbReference type="CDD" id="cd00063">
    <property type="entry name" value="FN3"/>
    <property type="match status" value="1"/>
</dbReference>
<dbReference type="Gene3D" id="2.60.40.10">
    <property type="entry name" value="Immunoglobulins"/>
    <property type="match status" value="1"/>
</dbReference>
<dbReference type="PANTHER" id="PTHR37361:SF2">
    <property type="entry name" value="FIBRONECTIN TYPE III DOMAIN-CONTAINING PROTEIN 9"/>
    <property type="match status" value="1"/>
</dbReference>
<keyword evidence="1" id="KW-0812">Transmembrane</keyword>
<organism evidence="2 3">
    <name type="scientific">Balaenoptera physalus</name>
    <name type="common">Fin whale</name>
    <name type="synonym">Balaena physalus</name>
    <dbReference type="NCBI Taxonomy" id="9770"/>
    <lineage>
        <taxon>Eukaryota</taxon>
        <taxon>Metazoa</taxon>
        <taxon>Chordata</taxon>
        <taxon>Craniata</taxon>
        <taxon>Vertebrata</taxon>
        <taxon>Euteleostomi</taxon>
        <taxon>Mammalia</taxon>
        <taxon>Eutheria</taxon>
        <taxon>Laurasiatheria</taxon>
        <taxon>Artiodactyla</taxon>
        <taxon>Whippomorpha</taxon>
        <taxon>Cetacea</taxon>
        <taxon>Mysticeti</taxon>
        <taxon>Balaenopteridae</taxon>
        <taxon>Balaenoptera</taxon>
    </lineage>
</organism>
<feature type="non-terminal residue" evidence="2">
    <location>
        <position position="1"/>
    </location>
</feature>
<dbReference type="InterPro" id="IPR003961">
    <property type="entry name" value="FN3_dom"/>
</dbReference>
<dbReference type="AlphaFoldDB" id="A0A6A1QDF5"/>
<comment type="caution">
    <text evidence="2">The sequence shown here is derived from an EMBL/GenBank/DDBJ whole genome shotgun (WGS) entry which is preliminary data.</text>
</comment>
<accession>A0A6A1QDF5</accession>
<evidence type="ECO:0000313" key="2">
    <source>
        <dbReference type="EMBL" id="KAB0404356.1"/>
    </source>
</evidence>
<keyword evidence="3" id="KW-1185">Reference proteome</keyword>
<gene>
    <name evidence="2" type="ORF">E2I00_015839</name>
</gene>
<evidence type="ECO:0000313" key="3">
    <source>
        <dbReference type="Proteomes" id="UP000437017"/>
    </source>
</evidence>
<dbReference type="InterPro" id="IPR036116">
    <property type="entry name" value="FN3_sf"/>
</dbReference>
<protein>
    <recommendedName>
        <fullName evidence="4">Fibronectin type-III domain-containing protein</fullName>
    </recommendedName>
</protein>
<sequence length="229" mass="25379">HQGEPRAEEGRRHHPSALVHSASEGCILTGSTVRIRIEMNIEVGNVSYTGAVISWSSSEPCLEDYYHIMYRPNWNSIFSGYLRYSFHHEEKVPRTISSAVLQHLNPSTLYFLCISLWVLMAILLACFTAVLAFICLQFWCIRCHEPRWSYRAGLMEEANGLVRWPEEAPGLGQGEEDLQGLPLVEVPRKHSGADAELEAAAAAEQDAPDVGALQRVGGAHPAALPPFGE</sequence>